<protein>
    <recommendedName>
        <fullName evidence="2">DNA-directed DNA polymerase</fullName>
        <ecNumber evidence="2">2.7.7.7</ecNumber>
    </recommendedName>
</protein>
<evidence type="ECO:0000256" key="5">
    <source>
        <dbReference type="ARBA" id="ARBA00022705"/>
    </source>
</evidence>
<evidence type="ECO:0000256" key="2">
    <source>
        <dbReference type="ARBA" id="ARBA00012417"/>
    </source>
</evidence>
<dbReference type="GO" id="GO:0042575">
    <property type="term" value="C:DNA polymerase complex"/>
    <property type="evidence" value="ECO:0007669"/>
    <property type="project" value="UniProtKB-ARBA"/>
</dbReference>
<dbReference type="GO" id="GO:0006260">
    <property type="term" value="P:DNA replication"/>
    <property type="evidence" value="ECO:0007669"/>
    <property type="project" value="UniProtKB-KW"/>
</dbReference>
<feature type="domain" description="DNA-directed DNA polymerase family B mitochondria/virus" evidence="9">
    <location>
        <begin position="402"/>
        <end position="466"/>
    </location>
</feature>
<evidence type="ECO:0000313" key="10">
    <source>
        <dbReference type="Proteomes" id="UP000887566"/>
    </source>
</evidence>
<dbReference type="InterPro" id="IPR004868">
    <property type="entry name" value="DNA-dir_DNA_pol_B_mt/vir"/>
</dbReference>
<dbReference type="GO" id="GO:0003887">
    <property type="term" value="F:DNA-directed DNA polymerase activity"/>
    <property type="evidence" value="ECO:0007669"/>
    <property type="project" value="UniProtKB-KW"/>
</dbReference>
<dbReference type="InterPro" id="IPR043502">
    <property type="entry name" value="DNA/RNA_pol_sf"/>
</dbReference>
<evidence type="ECO:0000256" key="3">
    <source>
        <dbReference type="ARBA" id="ARBA00022679"/>
    </source>
</evidence>
<keyword evidence="10" id="KW-1185">Reference proteome</keyword>
<keyword evidence="4" id="KW-0548">Nucleotidyltransferase</keyword>
<dbReference type="Pfam" id="PF03175">
    <property type="entry name" value="DNA_pol_B_2"/>
    <property type="match status" value="2"/>
</dbReference>
<sequence>MNTTGKGNGVKLNQVGGWFDIKKQLEKLAEIGRSGSVIQRERKRKPGMYKELATEGNWIRQHHREPPKAPKRRSWLFGEGGRGSVCFAHNMKGYDGQFLLQFLHKQGLKPDITMRGLEILCLKACSVEVKCSYNFIQMPLSALPKAFGLKELKKGYFPHLFNTPENENYTGPLPDKKYYQPDYMKPKAREKFLKWYDQQTEADYIFNFQTEFQAYCNSDVTILREALMKFRDDFIEQTAVDPLLYPVTLPSACSRVYRQNDMPEDTIAIIPEGGYRKGEKQSIIALKWLRWMAEKEDYRIQDKLHGGEKRIDGTPYRVDGYVDRSSQNLRPLVFEFHGCAWHGCSKCYSNRDTVLPNRLTAFEAYEKTVSRRMEIVLMADVEEKWECELKDELKKDQKMKEFFTSCEIQDSLNPRDAFCGGRTNATKLYQKPAEGETIKYFDVCSLYPYTNKYQPHPVGVPKIITEDFEKISSSYQP</sequence>
<dbReference type="Gene3D" id="3.30.420.10">
    <property type="entry name" value="Ribonuclease H-like superfamily/Ribonuclease H"/>
    <property type="match status" value="1"/>
</dbReference>
<comment type="catalytic activity">
    <reaction evidence="8">
        <text>DNA(n) + a 2'-deoxyribonucleoside 5'-triphosphate = DNA(n+1) + diphosphate</text>
        <dbReference type="Rhea" id="RHEA:22508"/>
        <dbReference type="Rhea" id="RHEA-COMP:17339"/>
        <dbReference type="Rhea" id="RHEA-COMP:17340"/>
        <dbReference type="ChEBI" id="CHEBI:33019"/>
        <dbReference type="ChEBI" id="CHEBI:61560"/>
        <dbReference type="ChEBI" id="CHEBI:173112"/>
        <dbReference type="EC" id="2.7.7.7"/>
    </reaction>
</comment>
<dbReference type="AlphaFoldDB" id="A0A914V5X4"/>
<dbReference type="Proteomes" id="UP000887566">
    <property type="component" value="Unplaced"/>
</dbReference>
<dbReference type="SUPFAM" id="SSF56672">
    <property type="entry name" value="DNA/RNA polymerases"/>
    <property type="match status" value="1"/>
</dbReference>
<dbReference type="InterPro" id="IPR012337">
    <property type="entry name" value="RNaseH-like_sf"/>
</dbReference>
<feature type="domain" description="DNA-directed DNA polymerase family B mitochondria/virus" evidence="9">
    <location>
        <begin position="86"/>
        <end position="309"/>
    </location>
</feature>
<name>A0A914V5X4_9BILA</name>
<evidence type="ECO:0000256" key="6">
    <source>
        <dbReference type="ARBA" id="ARBA00022932"/>
    </source>
</evidence>
<organism evidence="10 11">
    <name type="scientific">Plectus sambesii</name>
    <dbReference type="NCBI Taxonomy" id="2011161"/>
    <lineage>
        <taxon>Eukaryota</taxon>
        <taxon>Metazoa</taxon>
        <taxon>Ecdysozoa</taxon>
        <taxon>Nematoda</taxon>
        <taxon>Chromadorea</taxon>
        <taxon>Plectida</taxon>
        <taxon>Plectina</taxon>
        <taxon>Plectoidea</taxon>
        <taxon>Plectidae</taxon>
        <taxon>Plectus</taxon>
    </lineage>
</organism>
<dbReference type="PANTHER" id="PTHR33568:SF3">
    <property type="entry name" value="DNA-DIRECTED DNA POLYMERASE"/>
    <property type="match status" value="1"/>
</dbReference>
<keyword evidence="3" id="KW-0808">Transferase</keyword>
<dbReference type="InterPro" id="IPR023211">
    <property type="entry name" value="DNA_pol_palm_dom_sf"/>
</dbReference>
<dbReference type="SUPFAM" id="SSF53098">
    <property type="entry name" value="Ribonuclease H-like"/>
    <property type="match status" value="1"/>
</dbReference>
<dbReference type="InterPro" id="IPR036397">
    <property type="entry name" value="RNaseH_sf"/>
</dbReference>
<proteinExistence type="inferred from homology"/>
<evidence type="ECO:0000256" key="1">
    <source>
        <dbReference type="ARBA" id="ARBA00005755"/>
    </source>
</evidence>
<dbReference type="PANTHER" id="PTHR33568">
    <property type="entry name" value="DNA POLYMERASE"/>
    <property type="match status" value="1"/>
</dbReference>
<comment type="similarity">
    <text evidence="1">Belongs to the DNA polymerase type-B family.</text>
</comment>
<keyword evidence="7" id="KW-0238">DNA-binding</keyword>
<dbReference type="GO" id="GO:0003677">
    <property type="term" value="F:DNA binding"/>
    <property type="evidence" value="ECO:0007669"/>
    <property type="project" value="UniProtKB-KW"/>
</dbReference>
<keyword evidence="6" id="KW-0239">DNA-directed DNA polymerase</keyword>
<dbReference type="WBParaSite" id="PSAMB.scaffold1572size29857.g13806.t1">
    <property type="protein sequence ID" value="PSAMB.scaffold1572size29857.g13806.t1"/>
    <property type="gene ID" value="PSAMB.scaffold1572size29857.g13806"/>
</dbReference>
<reference evidence="11" key="1">
    <citation type="submission" date="2022-11" db="UniProtKB">
        <authorList>
            <consortium name="WormBaseParasite"/>
        </authorList>
    </citation>
    <scope>IDENTIFICATION</scope>
</reference>
<evidence type="ECO:0000256" key="7">
    <source>
        <dbReference type="ARBA" id="ARBA00023125"/>
    </source>
</evidence>
<dbReference type="Gene3D" id="3.90.1600.10">
    <property type="entry name" value="Palm domain of DNA polymerase"/>
    <property type="match status" value="1"/>
</dbReference>
<dbReference type="EC" id="2.7.7.7" evidence="2"/>
<accession>A0A914V5X4</accession>
<keyword evidence="5" id="KW-0235">DNA replication</keyword>
<dbReference type="GO" id="GO:0000166">
    <property type="term" value="F:nucleotide binding"/>
    <property type="evidence" value="ECO:0007669"/>
    <property type="project" value="InterPro"/>
</dbReference>
<evidence type="ECO:0000259" key="9">
    <source>
        <dbReference type="Pfam" id="PF03175"/>
    </source>
</evidence>
<evidence type="ECO:0000256" key="4">
    <source>
        <dbReference type="ARBA" id="ARBA00022695"/>
    </source>
</evidence>
<evidence type="ECO:0000256" key="8">
    <source>
        <dbReference type="ARBA" id="ARBA00049244"/>
    </source>
</evidence>
<evidence type="ECO:0000313" key="11">
    <source>
        <dbReference type="WBParaSite" id="PSAMB.scaffold1572size29857.g13806.t1"/>
    </source>
</evidence>